<feature type="region of interest" description="Disordered" evidence="2">
    <location>
        <begin position="29"/>
        <end position="50"/>
    </location>
</feature>
<keyword evidence="3" id="KW-0472">Membrane</keyword>
<evidence type="ECO:0000256" key="2">
    <source>
        <dbReference type="SAM" id="MobiDB-lite"/>
    </source>
</evidence>
<evidence type="ECO:0000256" key="1">
    <source>
        <dbReference type="SAM" id="Coils"/>
    </source>
</evidence>
<dbReference type="EMBL" id="CAADEZ010000339">
    <property type="protein sequence ID" value="VFJ63718.1"/>
    <property type="molecule type" value="Genomic_DNA"/>
</dbReference>
<sequence length="228" mass="25831">MSDDSISTQLNSQEIDKLITILQKLKPENTQDTHTRNKKEEGKNDSRSSGKERAFNFSINLVSAIVFFVLMTVAIFITTQFILMKIQPHSVSKLETTQQEDQDLALKVVENGGDLKDYIAKLQRDVNTLKSQLEEYQRNNRVQVEELNKTQAPSEEAIPVIDKISTGEGGELESLKRSRIYIVKSGDSLSKIAQKYGISWQKLWKANQLAIPDQTKLEPGQKLIIPNQ</sequence>
<evidence type="ECO:0000259" key="4">
    <source>
        <dbReference type="PROSITE" id="PS51782"/>
    </source>
</evidence>
<dbReference type="Pfam" id="PF01476">
    <property type="entry name" value="LysM"/>
    <property type="match status" value="1"/>
</dbReference>
<name>A0A450TAK6_9GAMM</name>
<feature type="transmembrane region" description="Helical" evidence="3">
    <location>
        <begin position="57"/>
        <end position="83"/>
    </location>
</feature>
<dbReference type="GO" id="GO:0008932">
    <property type="term" value="F:lytic endotransglycosylase activity"/>
    <property type="evidence" value="ECO:0007669"/>
    <property type="project" value="TreeGrafter"/>
</dbReference>
<keyword evidence="3" id="KW-0812">Transmembrane</keyword>
<evidence type="ECO:0000313" key="6">
    <source>
        <dbReference type="EMBL" id="VFJ65470.1"/>
    </source>
</evidence>
<dbReference type="InterPro" id="IPR036779">
    <property type="entry name" value="LysM_dom_sf"/>
</dbReference>
<dbReference type="PANTHER" id="PTHR33734:SF22">
    <property type="entry name" value="MEMBRANE-BOUND LYTIC MUREIN TRANSGLYCOSYLASE D"/>
    <property type="match status" value="1"/>
</dbReference>
<evidence type="ECO:0000313" key="5">
    <source>
        <dbReference type="EMBL" id="VFJ63718.1"/>
    </source>
</evidence>
<dbReference type="EMBL" id="CAADFL010000388">
    <property type="protein sequence ID" value="VFK15796.1"/>
    <property type="molecule type" value="Genomic_DNA"/>
</dbReference>
<feature type="coiled-coil region" evidence="1">
    <location>
        <begin position="119"/>
        <end position="146"/>
    </location>
</feature>
<dbReference type="SMART" id="SM00257">
    <property type="entry name" value="LysM"/>
    <property type="match status" value="1"/>
</dbReference>
<dbReference type="EMBL" id="CAADFA010000396">
    <property type="protein sequence ID" value="VFJ65470.1"/>
    <property type="molecule type" value="Genomic_DNA"/>
</dbReference>
<dbReference type="CDD" id="cd00118">
    <property type="entry name" value="LysM"/>
    <property type="match status" value="1"/>
</dbReference>
<dbReference type="SUPFAM" id="SSF54106">
    <property type="entry name" value="LysM domain"/>
    <property type="match status" value="1"/>
</dbReference>
<dbReference type="Gene3D" id="3.10.350.10">
    <property type="entry name" value="LysM domain"/>
    <property type="match status" value="1"/>
</dbReference>
<keyword evidence="3" id="KW-1133">Transmembrane helix</keyword>
<evidence type="ECO:0000256" key="3">
    <source>
        <dbReference type="SAM" id="Phobius"/>
    </source>
</evidence>
<gene>
    <name evidence="5" type="ORF">BECKFM1743A_GA0114220_103392</name>
    <name evidence="7" type="ORF">BECKFM1743B_GA0114221_103882</name>
    <name evidence="6" type="ORF">BECKFM1743C_GA0114222_103962</name>
</gene>
<organism evidence="5">
    <name type="scientific">Candidatus Kentrum sp. FM</name>
    <dbReference type="NCBI Taxonomy" id="2126340"/>
    <lineage>
        <taxon>Bacteria</taxon>
        <taxon>Pseudomonadati</taxon>
        <taxon>Pseudomonadota</taxon>
        <taxon>Gammaproteobacteria</taxon>
        <taxon>Candidatus Kentrum</taxon>
    </lineage>
</organism>
<reference evidence="5" key="1">
    <citation type="submission" date="2019-02" db="EMBL/GenBank/DDBJ databases">
        <authorList>
            <person name="Gruber-Vodicka R. H."/>
            <person name="Seah K. B. B."/>
        </authorList>
    </citation>
    <scope>NUCLEOTIDE SEQUENCE</scope>
    <source>
        <strain evidence="5">BECK_BZ163</strain>
        <strain evidence="7">BECK_BZ164</strain>
        <strain evidence="6">BECK_BZ165</strain>
    </source>
</reference>
<dbReference type="AlphaFoldDB" id="A0A450TAK6"/>
<dbReference type="PANTHER" id="PTHR33734">
    <property type="entry name" value="LYSM DOMAIN-CONTAINING GPI-ANCHORED PROTEIN 2"/>
    <property type="match status" value="1"/>
</dbReference>
<dbReference type="PROSITE" id="PS51782">
    <property type="entry name" value="LYSM"/>
    <property type="match status" value="1"/>
</dbReference>
<evidence type="ECO:0000313" key="7">
    <source>
        <dbReference type="EMBL" id="VFK15796.1"/>
    </source>
</evidence>
<dbReference type="InterPro" id="IPR018392">
    <property type="entry name" value="LysM"/>
</dbReference>
<accession>A0A450TAK6</accession>
<feature type="domain" description="LysM" evidence="4">
    <location>
        <begin position="179"/>
        <end position="225"/>
    </location>
</feature>
<protein>
    <submittedName>
        <fullName evidence="5">Stage VI sporulation protein D</fullName>
    </submittedName>
</protein>
<proteinExistence type="predicted"/>
<keyword evidence="1" id="KW-0175">Coiled coil</keyword>